<evidence type="ECO:0000259" key="1">
    <source>
        <dbReference type="PROSITE" id="PS51201"/>
    </source>
</evidence>
<dbReference type="EMBL" id="JADINA010000029">
    <property type="protein sequence ID" value="MBO8426575.1"/>
    <property type="molecule type" value="Genomic_DNA"/>
</dbReference>
<dbReference type="Proteomes" id="UP000823634">
    <property type="component" value="Unassembled WGS sequence"/>
</dbReference>
<reference evidence="2" key="1">
    <citation type="submission" date="2020-10" db="EMBL/GenBank/DDBJ databases">
        <authorList>
            <person name="Gilroy R."/>
        </authorList>
    </citation>
    <scope>NUCLEOTIDE SEQUENCE</scope>
    <source>
        <strain evidence="2">17113</strain>
    </source>
</reference>
<sequence>MKNTIVVIGCGRLGSSIANYASQSGEDVIVIDAEKDSFDRLDDVFSGYAKTADATDVDALIDAGVNEAREILITTGDDNVNLFLAHLCAKKFKNPYIYVRFNDPDKGLLIQGLAVKAIYPFQLSRDRFSLLREGSGKGEER</sequence>
<reference evidence="2" key="2">
    <citation type="journal article" date="2021" name="PeerJ">
        <title>Extensive microbial diversity within the chicken gut microbiome revealed by metagenomics and culture.</title>
        <authorList>
            <person name="Gilroy R."/>
            <person name="Ravi A."/>
            <person name="Getino M."/>
            <person name="Pursley I."/>
            <person name="Horton D.L."/>
            <person name="Alikhan N.F."/>
            <person name="Baker D."/>
            <person name="Gharbi K."/>
            <person name="Hall N."/>
            <person name="Watson M."/>
            <person name="Adriaenssens E.M."/>
            <person name="Foster-Nyarko E."/>
            <person name="Jarju S."/>
            <person name="Secka A."/>
            <person name="Antonio M."/>
            <person name="Oren A."/>
            <person name="Chaudhuri R.R."/>
            <person name="La Ragione R."/>
            <person name="Hildebrand F."/>
            <person name="Pallen M.J."/>
        </authorList>
    </citation>
    <scope>NUCLEOTIDE SEQUENCE</scope>
    <source>
        <strain evidence="2">17113</strain>
    </source>
</reference>
<name>A0A9D9GTF0_9FIRM</name>
<dbReference type="AlphaFoldDB" id="A0A9D9GTF0"/>
<accession>A0A9D9GTF0</accession>
<dbReference type="InterPro" id="IPR036291">
    <property type="entry name" value="NAD(P)-bd_dom_sf"/>
</dbReference>
<dbReference type="PROSITE" id="PS51201">
    <property type="entry name" value="RCK_N"/>
    <property type="match status" value="1"/>
</dbReference>
<comment type="caution">
    <text evidence="2">The sequence shown here is derived from an EMBL/GenBank/DDBJ whole genome shotgun (WGS) entry which is preliminary data.</text>
</comment>
<dbReference type="InterPro" id="IPR050721">
    <property type="entry name" value="Trk_Ktr_HKT_K-transport"/>
</dbReference>
<proteinExistence type="predicted"/>
<dbReference type="Pfam" id="PF02254">
    <property type="entry name" value="TrkA_N"/>
    <property type="match status" value="1"/>
</dbReference>
<dbReference type="SUPFAM" id="SSF51735">
    <property type="entry name" value="NAD(P)-binding Rossmann-fold domains"/>
    <property type="match status" value="1"/>
</dbReference>
<dbReference type="InterPro" id="IPR003148">
    <property type="entry name" value="RCK_N"/>
</dbReference>
<evidence type="ECO:0000313" key="3">
    <source>
        <dbReference type="Proteomes" id="UP000823634"/>
    </source>
</evidence>
<dbReference type="PANTHER" id="PTHR43833">
    <property type="entry name" value="POTASSIUM CHANNEL PROTEIN 2-RELATED-RELATED"/>
    <property type="match status" value="1"/>
</dbReference>
<protein>
    <submittedName>
        <fullName evidence="2">NAD-binding protein</fullName>
    </submittedName>
</protein>
<evidence type="ECO:0000313" key="2">
    <source>
        <dbReference type="EMBL" id="MBO8426575.1"/>
    </source>
</evidence>
<dbReference type="GO" id="GO:0006813">
    <property type="term" value="P:potassium ion transport"/>
    <property type="evidence" value="ECO:0007669"/>
    <property type="project" value="InterPro"/>
</dbReference>
<organism evidence="2 3">
    <name type="scientific">Candidatus Alloenteromonas pullistercoris</name>
    <dbReference type="NCBI Taxonomy" id="2840785"/>
    <lineage>
        <taxon>Bacteria</taxon>
        <taxon>Bacillati</taxon>
        <taxon>Bacillota</taxon>
        <taxon>Bacillota incertae sedis</taxon>
        <taxon>Candidatus Alloenteromonas</taxon>
    </lineage>
</organism>
<feature type="domain" description="RCK N-terminal" evidence="1">
    <location>
        <begin position="2"/>
        <end position="124"/>
    </location>
</feature>
<dbReference type="Gene3D" id="3.40.50.720">
    <property type="entry name" value="NAD(P)-binding Rossmann-like Domain"/>
    <property type="match status" value="1"/>
</dbReference>
<gene>
    <name evidence="2" type="ORF">IAC61_04555</name>
</gene>